<feature type="domain" description="Beta-carotene isomerase D27-like C-terminal" evidence="1">
    <location>
        <begin position="161"/>
        <end position="241"/>
    </location>
</feature>
<gene>
    <name evidence="2" type="ORF">V8G54_029963</name>
</gene>
<sequence>MKALGIVVGAAPLPVLCSRARNHRFRVSFSSPSSGSKVVEQVGIAAAKPEYKPGVFDDMFLNLFRNKLVQEVGWDSKEPGYDGLIEVAHRLMMKGTSNSTTVEAAVRILRSLFPPYLLELYKMLIAPIGGGKIAAMMVEVWLDILKRFGFEARVTVLTCQWLMGPCKVNSVDLTDGTSCSSGVYVERCRYLEESKCVGICTNTCKFPTQTFFKDHMGVPLLMEPNFGDYSCQFKFGVLPPQDDTILKEPCLEACPSASRRRMVANNVDVTTCPKT</sequence>
<proteinExistence type="predicted"/>
<accession>A0AAQ3RLY9</accession>
<dbReference type="InterPro" id="IPR038938">
    <property type="entry name" value="D27-like"/>
</dbReference>
<dbReference type="PANTHER" id="PTHR33591">
    <property type="entry name" value="BETA-CAROTENE ISOMERASE D27"/>
    <property type="match status" value="1"/>
</dbReference>
<evidence type="ECO:0000313" key="3">
    <source>
        <dbReference type="Proteomes" id="UP001374535"/>
    </source>
</evidence>
<organism evidence="2 3">
    <name type="scientific">Vigna mungo</name>
    <name type="common">Black gram</name>
    <name type="synonym">Phaseolus mungo</name>
    <dbReference type="NCBI Taxonomy" id="3915"/>
    <lineage>
        <taxon>Eukaryota</taxon>
        <taxon>Viridiplantae</taxon>
        <taxon>Streptophyta</taxon>
        <taxon>Embryophyta</taxon>
        <taxon>Tracheophyta</taxon>
        <taxon>Spermatophyta</taxon>
        <taxon>Magnoliopsida</taxon>
        <taxon>eudicotyledons</taxon>
        <taxon>Gunneridae</taxon>
        <taxon>Pentapetalae</taxon>
        <taxon>rosids</taxon>
        <taxon>fabids</taxon>
        <taxon>Fabales</taxon>
        <taxon>Fabaceae</taxon>
        <taxon>Papilionoideae</taxon>
        <taxon>50 kb inversion clade</taxon>
        <taxon>NPAAA clade</taxon>
        <taxon>indigoferoid/millettioid clade</taxon>
        <taxon>Phaseoleae</taxon>
        <taxon>Vigna</taxon>
    </lineage>
</organism>
<dbReference type="InterPro" id="IPR025114">
    <property type="entry name" value="D27-like_C"/>
</dbReference>
<dbReference type="GO" id="GO:0005506">
    <property type="term" value="F:iron ion binding"/>
    <property type="evidence" value="ECO:0007669"/>
    <property type="project" value="InterPro"/>
</dbReference>
<dbReference type="Pfam" id="PF13225">
    <property type="entry name" value="D27-like_C"/>
    <property type="match status" value="1"/>
</dbReference>
<dbReference type="Proteomes" id="UP001374535">
    <property type="component" value="Chromosome 9"/>
</dbReference>
<name>A0AAQ3RLY9_VIGMU</name>
<evidence type="ECO:0000313" key="2">
    <source>
        <dbReference type="EMBL" id="WVY97812.1"/>
    </source>
</evidence>
<dbReference type="EMBL" id="CP144692">
    <property type="protein sequence ID" value="WVY97812.1"/>
    <property type="molecule type" value="Genomic_DNA"/>
</dbReference>
<evidence type="ECO:0000259" key="1">
    <source>
        <dbReference type="Pfam" id="PF13225"/>
    </source>
</evidence>
<dbReference type="PANTHER" id="PTHR33591:SF2">
    <property type="entry name" value="BETA-CAROTENE ISOMERASE D27"/>
    <property type="match status" value="1"/>
</dbReference>
<protein>
    <recommendedName>
        <fullName evidence="1">Beta-carotene isomerase D27-like C-terminal domain-containing protein</fullName>
    </recommendedName>
</protein>
<dbReference type="AlphaFoldDB" id="A0AAQ3RLY9"/>
<keyword evidence="3" id="KW-1185">Reference proteome</keyword>
<reference evidence="2 3" key="1">
    <citation type="journal article" date="2023" name="Life. Sci Alliance">
        <title>Evolutionary insights into 3D genome organization and epigenetic landscape of Vigna mungo.</title>
        <authorList>
            <person name="Junaid A."/>
            <person name="Singh B."/>
            <person name="Bhatia S."/>
        </authorList>
    </citation>
    <scope>NUCLEOTIDE SEQUENCE [LARGE SCALE GENOMIC DNA]</scope>
    <source>
        <strain evidence="2">Urdbean</strain>
    </source>
</reference>